<evidence type="ECO:0000256" key="6">
    <source>
        <dbReference type="ARBA" id="ARBA00022837"/>
    </source>
</evidence>
<feature type="signal peptide" evidence="15">
    <location>
        <begin position="1"/>
        <end position="19"/>
    </location>
</feature>
<evidence type="ECO:0000256" key="13">
    <source>
        <dbReference type="PROSITE-ProRule" id="PRU00277"/>
    </source>
</evidence>
<keyword evidence="6" id="KW-0106">Calcium</keyword>
<feature type="compositionally biased region" description="Basic and acidic residues" evidence="14">
    <location>
        <begin position="80"/>
        <end position="91"/>
    </location>
</feature>
<dbReference type="Gene3D" id="1.10.238.10">
    <property type="entry name" value="EF-hand"/>
    <property type="match status" value="1"/>
</dbReference>
<keyword evidence="3 15" id="KW-0732">Signal</keyword>
<feature type="domain" description="EF-hand" evidence="17">
    <location>
        <begin position="565"/>
        <end position="597"/>
    </location>
</feature>
<feature type="compositionally biased region" description="Basic and acidic residues" evidence="14">
    <location>
        <begin position="194"/>
        <end position="228"/>
    </location>
</feature>
<dbReference type="Gene3D" id="3.10.50.40">
    <property type="match status" value="1"/>
</dbReference>
<evidence type="ECO:0000256" key="14">
    <source>
        <dbReference type="SAM" id="MobiDB-lite"/>
    </source>
</evidence>
<evidence type="ECO:0000313" key="18">
    <source>
        <dbReference type="EMBL" id="TWW65320.1"/>
    </source>
</evidence>
<keyword evidence="2" id="KW-0479">Metal-binding</keyword>
<dbReference type="InterPro" id="IPR001179">
    <property type="entry name" value="PPIase_FKBP_dom"/>
</dbReference>
<dbReference type="InterPro" id="IPR011936">
    <property type="entry name" value="Myxo_disulph_rpt"/>
</dbReference>
<proteinExistence type="predicted"/>
<dbReference type="InterPro" id="IPR002048">
    <property type="entry name" value="EF_hand_dom"/>
</dbReference>
<evidence type="ECO:0000256" key="3">
    <source>
        <dbReference type="ARBA" id="ARBA00022729"/>
    </source>
</evidence>
<dbReference type="InterPro" id="IPR046357">
    <property type="entry name" value="PPIase_dom_sf"/>
</dbReference>
<dbReference type="FunFam" id="1.10.238.10:FF:000118">
    <property type="entry name" value="Peptidylprolyl isomerase"/>
    <property type="match status" value="1"/>
</dbReference>
<keyword evidence="19" id="KW-1185">Reference proteome</keyword>
<feature type="region of interest" description="Disordered" evidence="14">
    <location>
        <begin position="60"/>
        <end position="111"/>
    </location>
</feature>
<dbReference type="Gene3D" id="1.20.5.320">
    <property type="entry name" value="6-Phosphogluconate Dehydrogenase, domain 3"/>
    <property type="match status" value="1"/>
</dbReference>
<dbReference type="Proteomes" id="UP000324091">
    <property type="component" value="Chromosome 21"/>
</dbReference>
<evidence type="ECO:0000256" key="2">
    <source>
        <dbReference type="ARBA" id="ARBA00022723"/>
    </source>
</evidence>
<evidence type="ECO:0000256" key="7">
    <source>
        <dbReference type="ARBA" id="ARBA00023110"/>
    </source>
</evidence>
<dbReference type="InterPro" id="IPR052273">
    <property type="entry name" value="PPIase_FKBP"/>
</dbReference>
<dbReference type="GO" id="GO:0005783">
    <property type="term" value="C:endoplasmic reticulum"/>
    <property type="evidence" value="ECO:0007669"/>
    <property type="project" value="UniProtKB-ARBA"/>
</dbReference>
<feature type="domain" description="PPIase FKBP-type" evidence="16">
    <location>
        <begin position="432"/>
        <end position="521"/>
    </location>
</feature>
<organism evidence="18 19">
    <name type="scientific">Takifugu flavidus</name>
    <name type="common">sansaifugu</name>
    <dbReference type="NCBI Taxonomy" id="433684"/>
    <lineage>
        <taxon>Eukaryota</taxon>
        <taxon>Metazoa</taxon>
        <taxon>Chordata</taxon>
        <taxon>Craniata</taxon>
        <taxon>Vertebrata</taxon>
        <taxon>Euteleostomi</taxon>
        <taxon>Actinopterygii</taxon>
        <taxon>Neopterygii</taxon>
        <taxon>Teleostei</taxon>
        <taxon>Neoteleostei</taxon>
        <taxon>Acanthomorphata</taxon>
        <taxon>Eupercaria</taxon>
        <taxon>Tetraodontiformes</taxon>
        <taxon>Tetradontoidea</taxon>
        <taxon>Tetraodontidae</taxon>
        <taxon>Takifugu</taxon>
    </lineage>
</organism>
<comment type="caution">
    <text evidence="18">The sequence shown here is derived from an EMBL/GenBank/DDBJ whole genome shotgun (WGS) entry which is preliminary data.</text>
</comment>
<dbReference type="PROSITE" id="PS50222">
    <property type="entry name" value="EF_HAND_2"/>
    <property type="match status" value="2"/>
</dbReference>
<evidence type="ECO:0000256" key="1">
    <source>
        <dbReference type="ARBA" id="ARBA00000971"/>
    </source>
</evidence>
<evidence type="ECO:0000256" key="4">
    <source>
        <dbReference type="ARBA" id="ARBA00022737"/>
    </source>
</evidence>
<evidence type="ECO:0000256" key="15">
    <source>
        <dbReference type="SAM" id="SignalP"/>
    </source>
</evidence>
<dbReference type="Pfam" id="PF00254">
    <property type="entry name" value="FKBP_C"/>
    <property type="match status" value="1"/>
</dbReference>
<dbReference type="InterPro" id="IPR011992">
    <property type="entry name" value="EF-hand-dom_pair"/>
</dbReference>
<dbReference type="EMBL" id="RHFK02000014">
    <property type="protein sequence ID" value="TWW65320.1"/>
    <property type="molecule type" value="Genomic_DNA"/>
</dbReference>
<evidence type="ECO:0000256" key="5">
    <source>
        <dbReference type="ARBA" id="ARBA00022824"/>
    </source>
</evidence>
<feature type="chain" id="PRO_5023050777" description="peptidylprolyl isomerase" evidence="15">
    <location>
        <begin position="20"/>
        <end position="597"/>
    </location>
</feature>
<name>A0A5C6NH21_9TELE</name>
<evidence type="ECO:0000256" key="9">
    <source>
        <dbReference type="ARBA" id="ARBA00023180"/>
    </source>
</evidence>
<evidence type="ECO:0000313" key="19">
    <source>
        <dbReference type="Proteomes" id="UP000324091"/>
    </source>
</evidence>
<dbReference type="SUPFAM" id="SSF47473">
    <property type="entry name" value="EF-hand"/>
    <property type="match status" value="1"/>
</dbReference>
<dbReference type="GO" id="GO:0003755">
    <property type="term" value="F:peptidyl-prolyl cis-trans isomerase activity"/>
    <property type="evidence" value="ECO:0007669"/>
    <property type="project" value="UniProtKB-KW"/>
</dbReference>
<dbReference type="FunFam" id="3.10.50.40:FF:000006">
    <property type="entry name" value="Peptidyl-prolyl cis-trans isomerase"/>
    <property type="match status" value="1"/>
</dbReference>
<evidence type="ECO:0000259" key="17">
    <source>
        <dbReference type="PROSITE" id="PS50222"/>
    </source>
</evidence>
<comment type="catalytic activity">
    <reaction evidence="1 13">
        <text>[protein]-peptidylproline (omega=180) = [protein]-peptidylproline (omega=0)</text>
        <dbReference type="Rhea" id="RHEA:16237"/>
        <dbReference type="Rhea" id="RHEA-COMP:10747"/>
        <dbReference type="Rhea" id="RHEA-COMP:10748"/>
        <dbReference type="ChEBI" id="CHEBI:83833"/>
        <dbReference type="ChEBI" id="CHEBI:83834"/>
        <dbReference type="EC" id="5.2.1.8"/>
    </reaction>
</comment>
<keyword evidence="5" id="KW-0256">Endoplasmic reticulum</keyword>
<keyword evidence="9" id="KW-0325">Glycoprotein</keyword>
<evidence type="ECO:0000259" key="16">
    <source>
        <dbReference type="PROSITE" id="PS50059"/>
    </source>
</evidence>
<feature type="region of interest" description="Disordered" evidence="14">
    <location>
        <begin position="155"/>
        <end position="231"/>
    </location>
</feature>
<dbReference type="PANTHER" id="PTHR46222">
    <property type="entry name" value="PEPTIDYL-PROLYL CIS-TRANS ISOMERASE FKBP7/14"/>
    <property type="match status" value="1"/>
</dbReference>
<dbReference type="PANTHER" id="PTHR46222:SF1">
    <property type="entry name" value="PEPTIDYL-PROLYL CIS-TRANS ISOMERASE FKBP14"/>
    <property type="match status" value="1"/>
</dbReference>
<gene>
    <name evidence="18" type="ORF">D4764_21G0002200</name>
</gene>
<dbReference type="SUPFAM" id="SSF54534">
    <property type="entry name" value="FKBP-like"/>
    <property type="match status" value="1"/>
</dbReference>
<dbReference type="PROSITE" id="PS00018">
    <property type="entry name" value="EF_HAND_1"/>
    <property type="match status" value="1"/>
</dbReference>
<dbReference type="AlphaFoldDB" id="A0A5C6NH21"/>
<keyword evidence="4" id="KW-0677">Repeat</keyword>
<comment type="function">
    <text evidence="11">PPIase which accelerates the folding of proteins during protein synthesis. Has a preference for substrates containing 4-hydroxylproline modifications, including type III collagen. May also target type VI and type X collagens.</text>
</comment>
<dbReference type="GO" id="GO:0005509">
    <property type="term" value="F:calcium ion binding"/>
    <property type="evidence" value="ECO:0007669"/>
    <property type="project" value="InterPro"/>
</dbReference>
<keyword evidence="7 13" id="KW-0697">Rotamase</keyword>
<accession>A0A5C6NH21</accession>
<comment type="subunit">
    <text evidence="12">Monomer. Homodimer. Interacts with type III, type IV and type X collagens.</text>
</comment>
<dbReference type="NCBIfam" id="TIGR02232">
    <property type="entry name" value="myxo_disulf_rpt"/>
    <property type="match status" value="1"/>
</dbReference>
<sequence>MELTRAVASFHALLCSVWAVSHHSSMSSTLLDPSVSGLLREPFSFEPCCLMAPPPPPLFPPPPHLWKRGDPSSQSLLQPGRDRDKPAEPRCLRGPPGPPGPRGPEGEIGRPGSKNIADIISCFVQPCLTNTEHLSIFSPCRVALELRVSLGNQEYRDGLGLPGYKGEKGSRGELGATGPKGDKVRGQSVCPACLDKRVSKDQRESQESREGEGPQVGLEREGKRERRATMGLLDPGVLQGLQVNRVDQGRQVHLPQAFFQLGKRGKWVSPVHRVIANIFVVNSEEEMERVHLVNAIVFRKDQRGLYFRDKDGWKPIQPFQPFQSTEKVQDRIGACGDGKVQSQHGEECDDGNQIVTDACLNCKWAYCGDGYRHEGMEECDGKDFGYQTCKSYLPGWSISLLAASCGGKLPDPEVKVEVLHRPFLCHRKSKYGDMLLVHHEGYFENGTRFHNSRSDDNQQPVWFTLGIKEVIKGWDKGLQDMCAGEKRKLIVPPALAYGKEGKGKIPPESTLTFIIEVMEIRNGPRSHESFQEMDLNDDWKLSKYEVKEYLRKEFERHGYPPNDTLHENMMEDIFAKEDENKDGFISSREFTYKHDEL</sequence>
<keyword evidence="8" id="KW-1015">Disulfide bond</keyword>
<evidence type="ECO:0000256" key="12">
    <source>
        <dbReference type="ARBA" id="ARBA00063812"/>
    </source>
</evidence>
<evidence type="ECO:0000256" key="8">
    <source>
        <dbReference type="ARBA" id="ARBA00023157"/>
    </source>
</evidence>
<keyword evidence="10 13" id="KW-0413">Isomerase</keyword>
<dbReference type="InterPro" id="IPR018247">
    <property type="entry name" value="EF_Hand_1_Ca_BS"/>
</dbReference>
<evidence type="ECO:0000256" key="10">
    <source>
        <dbReference type="ARBA" id="ARBA00023235"/>
    </source>
</evidence>
<dbReference type="PROSITE" id="PS50059">
    <property type="entry name" value="FKBP_PPIASE"/>
    <property type="match status" value="1"/>
</dbReference>
<protein>
    <recommendedName>
        <fullName evidence="13">peptidylprolyl isomerase</fullName>
        <ecNumber evidence="13">5.2.1.8</ecNumber>
    </recommendedName>
</protein>
<dbReference type="EC" id="5.2.1.8" evidence="13"/>
<feature type="domain" description="EF-hand" evidence="17">
    <location>
        <begin position="521"/>
        <end position="556"/>
    </location>
</feature>
<reference evidence="18 19" key="1">
    <citation type="submission" date="2019-04" db="EMBL/GenBank/DDBJ databases">
        <title>Chromosome genome assembly for Takifugu flavidus.</title>
        <authorList>
            <person name="Xiao S."/>
        </authorList>
    </citation>
    <scope>NUCLEOTIDE SEQUENCE [LARGE SCALE GENOMIC DNA]</scope>
    <source>
        <strain evidence="18">HTHZ2018</strain>
        <tissue evidence="18">Muscle</tissue>
    </source>
</reference>
<evidence type="ECO:0000256" key="11">
    <source>
        <dbReference type="ARBA" id="ARBA00059888"/>
    </source>
</evidence>